<name>A0A0D8HIY7_9ACTN</name>
<gene>
    <name evidence="4" type="ORF">AXFE_13680</name>
</gene>
<accession>A0A0D8HIY7</accession>
<dbReference type="PANTHER" id="PTHR34383">
    <property type="entry name" value="POLYPHOSPHATE:AMP PHOSPHOTRANSFERASE-RELATED"/>
    <property type="match status" value="1"/>
</dbReference>
<proteinExistence type="predicted"/>
<dbReference type="InterPro" id="IPR022488">
    <property type="entry name" value="PPK2-related"/>
</dbReference>
<dbReference type="PATRIC" id="fig|1280514.3.peg.1782"/>
<dbReference type="GO" id="GO:0006797">
    <property type="term" value="P:polyphosphate metabolic process"/>
    <property type="evidence" value="ECO:0007669"/>
    <property type="project" value="InterPro"/>
</dbReference>
<evidence type="ECO:0000256" key="2">
    <source>
        <dbReference type="ARBA" id="ARBA00022777"/>
    </source>
</evidence>
<dbReference type="EMBL" id="JXYS01000030">
    <property type="protein sequence ID" value="KJF17752.1"/>
    <property type="molecule type" value="Genomic_DNA"/>
</dbReference>
<dbReference type="Pfam" id="PF03976">
    <property type="entry name" value="PPK2"/>
    <property type="match status" value="1"/>
</dbReference>
<protein>
    <submittedName>
        <fullName evidence="4">Polyphosphate kinase 2 (PPK2)</fullName>
    </submittedName>
</protein>
<dbReference type="AlphaFoldDB" id="A0A0D8HIY7"/>
<evidence type="ECO:0000313" key="5">
    <source>
        <dbReference type="Proteomes" id="UP000032360"/>
    </source>
</evidence>
<dbReference type="PIRSF" id="PIRSF028756">
    <property type="entry name" value="PPK2_prd"/>
    <property type="match status" value="1"/>
</dbReference>
<keyword evidence="5" id="KW-1185">Reference proteome</keyword>
<dbReference type="SUPFAM" id="SSF52540">
    <property type="entry name" value="P-loop containing nucleoside triphosphate hydrolases"/>
    <property type="match status" value="1"/>
</dbReference>
<dbReference type="Gene3D" id="3.40.50.300">
    <property type="entry name" value="P-loop containing nucleotide triphosphate hydrolases"/>
    <property type="match status" value="1"/>
</dbReference>
<reference evidence="4 5" key="1">
    <citation type="submission" date="2015-01" db="EMBL/GenBank/DDBJ databases">
        <title>Draft genome of the acidophilic iron oxidizer Acidithrix ferrooxidans strain Py-F3.</title>
        <authorList>
            <person name="Poehlein A."/>
            <person name="Eisen S."/>
            <person name="Schloemann M."/>
            <person name="Johnson B.D."/>
            <person name="Daniel R."/>
            <person name="Muehling M."/>
        </authorList>
    </citation>
    <scope>NUCLEOTIDE SEQUENCE [LARGE SCALE GENOMIC DNA]</scope>
    <source>
        <strain evidence="4 5">Py-F3</strain>
    </source>
</reference>
<evidence type="ECO:0000259" key="3">
    <source>
        <dbReference type="Pfam" id="PF03976"/>
    </source>
</evidence>
<comment type="caution">
    <text evidence="4">The sequence shown here is derived from an EMBL/GenBank/DDBJ whole genome shotgun (WGS) entry which is preliminary data.</text>
</comment>
<dbReference type="InterPro" id="IPR016898">
    <property type="entry name" value="Polyphosphate_phosphotransfera"/>
</dbReference>
<dbReference type="NCBIfam" id="TIGR03709">
    <property type="entry name" value="PPK2_rel_1"/>
    <property type="match status" value="1"/>
</dbReference>
<keyword evidence="1" id="KW-0808">Transferase</keyword>
<dbReference type="STRING" id="1280514.AXFE_13680"/>
<evidence type="ECO:0000313" key="4">
    <source>
        <dbReference type="EMBL" id="KJF17752.1"/>
    </source>
</evidence>
<dbReference type="Proteomes" id="UP000032360">
    <property type="component" value="Unassembled WGS sequence"/>
</dbReference>
<organism evidence="4 5">
    <name type="scientific">Acidithrix ferrooxidans</name>
    <dbReference type="NCBI Taxonomy" id="1280514"/>
    <lineage>
        <taxon>Bacteria</taxon>
        <taxon>Bacillati</taxon>
        <taxon>Actinomycetota</taxon>
        <taxon>Acidimicrobiia</taxon>
        <taxon>Acidimicrobiales</taxon>
        <taxon>Acidimicrobiaceae</taxon>
        <taxon>Acidithrix</taxon>
    </lineage>
</organism>
<sequence>MMNSWEESGYQFLPMAIHPDINRLFGDKLKDKTMSESTHAERHLLVHPGKKINLSEIDSTATPGTTSSKAELDQAVAKLHVQLEELQGRLWAESKRSLLMVLQALDTGGKDGTIRRVFGGVNPQGVDVSGFRAPIGEELKHDFLWRIYSKLPAKGEIGIFNRSHYEDVVATKVLSLIDSHEQERRINTIKAFESNLANSGTTIIKIFLHISKDEQKKRLQERIDIPEKNWKFSSADLETRKLWTPYMETYSSVISQTSFDFAPWYVVPARHKWYRDWAIVNLLVDTITKMNPQYPPPEPNLSKVVIK</sequence>
<evidence type="ECO:0000256" key="1">
    <source>
        <dbReference type="ARBA" id="ARBA00022679"/>
    </source>
</evidence>
<dbReference type="PANTHER" id="PTHR34383:SF3">
    <property type="entry name" value="POLYPHOSPHATE:AMP PHOSPHOTRANSFERASE"/>
    <property type="match status" value="1"/>
</dbReference>
<dbReference type="InterPro" id="IPR027417">
    <property type="entry name" value="P-loop_NTPase"/>
</dbReference>
<keyword evidence="2 4" id="KW-0418">Kinase</keyword>
<dbReference type="GO" id="GO:0008976">
    <property type="term" value="F:polyphosphate kinase activity"/>
    <property type="evidence" value="ECO:0007669"/>
    <property type="project" value="InterPro"/>
</dbReference>
<dbReference type="InterPro" id="IPR022300">
    <property type="entry name" value="PPK2-rel_1"/>
</dbReference>
<feature type="domain" description="Polyphosphate kinase-2-related" evidence="3">
    <location>
        <begin position="68"/>
        <end position="293"/>
    </location>
</feature>